<evidence type="ECO:0000256" key="1">
    <source>
        <dbReference type="ARBA" id="ARBA00023002"/>
    </source>
</evidence>
<dbReference type="InterPro" id="IPR024031">
    <property type="entry name" value="MSMEG_5819/OxyR"/>
</dbReference>
<feature type="domain" description="Pyridoxamine 5'-phosphate oxidase N-terminal" evidence="2">
    <location>
        <begin position="7"/>
        <end position="97"/>
    </location>
</feature>
<sequence length="115" mass="12622">MSAFSDAELSYLRSERRLARLATVGPDGTPHVTPVGWSYNADLDTIDVGGRDFANTKKFRDVSRTGRAAIVIDDVLPPWQPRAVSVRGRAEAIAEPGPLIRLYPDEVRSWGLETG</sequence>
<dbReference type="GO" id="GO:0005829">
    <property type="term" value="C:cytosol"/>
    <property type="evidence" value="ECO:0007669"/>
    <property type="project" value="TreeGrafter"/>
</dbReference>
<dbReference type="GO" id="GO:0070967">
    <property type="term" value="F:coenzyme F420 binding"/>
    <property type="evidence" value="ECO:0007669"/>
    <property type="project" value="TreeGrafter"/>
</dbReference>
<dbReference type="Pfam" id="PF01243">
    <property type="entry name" value="PNPOx_N"/>
    <property type="match status" value="1"/>
</dbReference>
<dbReference type="RefSeq" id="WP_163819519.1">
    <property type="nucleotide sequence ID" value="NZ_JAAGOB010000008.1"/>
</dbReference>
<evidence type="ECO:0000313" key="4">
    <source>
        <dbReference type="Proteomes" id="UP000469185"/>
    </source>
</evidence>
<keyword evidence="4" id="KW-1185">Reference proteome</keyword>
<dbReference type="GO" id="GO:0016627">
    <property type="term" value="F:oxidoreductase activity, acting on the CH-CH group of donors"/>
    <property type="evidence" value="ECO:0007669"/>
    <property type="project" value="TreeGrafter"/>
</dbReference>
<accession>A0A6N9YP61</accession>
<dbReference type="Gene3D" id="2.30.110.10">
    <property type="entry name" value="Electron Transport, Fmn-binding Protein, Chain A"/>
    <property type="match status" value="1"/>
</dbReference>
<keyword evidence="1 3" id="KW-0560">Oxidoreductase</keyword>
<evidence type="ECO:0000313" key="3">
    <source>
        <dbReference type="EMBL" id="NED96737.1"/>
    </source>
</evidence>
<comment type="caution">
    <text evidence="3">The sequence shown here is derived from an EMBL/GenBank/DDBJ whole genome shotgun (WGS) entry which is preliminary data.</text>
</comment>
<dbReference type="AlphaFoldDB" id="A0A6N9YP61"/>
<dbReference type="PANTHER" id="PTHR35176">
    <property type="entry name" value="HEME OXYGENASE HI_0854-RELATED"/>
    <property type="match status" value="1"/>
</dbReference>
<organism evidence="3 4">
    <name type="scientific">Phytoactinopolyspora alkaliphila</name>
    <dbReference type="NCBI Taxonomy" id="1783498"/>
    <lineage>
        <taxon>Bacteria</taxon>
        <taxon>Bacillati</taxon>
        <taxon>Actinomycetota</taxon>
        <taxon>Actinomycetes</taxon>
        <taxon>Jiangellales</taxon>
        <taxon>Jiangellaceae</taxon>
        <taxon>Phytoactinopolyspora</taxon>
    </lineage>
</organism>
<dbReference type="EMBL" id="JAAGOB010000008">
    <property type="protein sequence ID" value="NED96737.1"/>
    <property type="molecule type" value="Genomic_DNA"/>
</dbReference>
<dbReference type="Proteomes" id="UP000469185">
    <property type="component" value="Unassembled WGS sequence"/>
</dbReference>
<dbReference type="InterPro" id="IPR011576">
    <property type="entry name" value="Pyridox_Oxase_N"/>
</dbReference>
<gene>
    <name evidence="3" type="ORF">G1H11_15615</name>
</gene>
<evidence type="ECO:0000259" key="2">
    <source>
        <dbReference type="Pfam" id="PF01243"/>
    </source>
</evidence>
<dbReference type="InterPro" id="IPR012349">
    <property type="entry name" value="Split_barrel_FMN-bd"/>
</dbReference>
<name>A0A6N9YP61_9ACTN</name>
<protein>
    <submittedName>
        <fullName evidence="3">PPOX class F420-dependent oxidoreductase</fullName>
        <ecNumber evidence="3">1.-.-.-</ecNumber>
    </submittedName>
</protein>
<dbReference type="NCBIfam" id="TIGR04023">
    <property type="entry name" value="PPOX_MSMEG_5819"/>
    <property type="match status" value="1"/>
</dbReference>
<dbReference type="InterPro" id="IPR052019">
    <property type="entry name" value="F420H2_bilvrd_red/Heme_oxyg"/>
</dbReference>
<dbReference type="PANTHER" id="PTHR35176:SF6">
    <property type="entry name" value="HEME OXYGENASE HI_0854-RELATED"/>
    <property type="match status" value="1"/>
</dbReference>
<dbReference type="EC" id="1.-.-.-" evidence="3"/>
<reference evidence="3 4" key="1">
    <citation type="submission" date="2020-02" db="EMBL/GenBank/DDBJ databases">
        <authorList>
            <person name="Li X.-J."/>
            <person name="Feng X.-M."/>
        </authorList>
    </citation>
    <scope>NUCLEOTIDE SEQUENCE [LARGE SCALE GENOMIC DNA]</scope>
    <source>
        <strain evidence="3 4">CGMCC 4.7225</strain>
    </source>
</reference>
<dbReference type="SUPFAM" id="SSF50475">
    <property type="entry name" value="FMN-binding split barrel"/>
    <property type="match status" value="1"/>
</dbReference>
<proteinExistence type="predicted"/>